<feature type="chain" id="PRO_5002646360" evidence="2">
    <location>
        <begin position="31"/>
        <end position="366"/>
    </location>
</feature>
<feature type="active site" evidence="1">
    <location>
        <position position="151"/>
    </location>
</feature>
<dbReference type="GO" id="GO:0016798">
    <property type="term" value="F:hydrolase activity, acting on glycosyl bonds"/>
    <property type="evidence" value="ECO:0007669"/>
    <property type="project" value="UniProtKB-KW"/>
</dbReference>
<proteinExistence type="predicted"/>
<dbReference type="InterPro" id="IPR011757">
    <property type="entry name" value="Lytic_transglycosylase_MltB"/>
</dbReference>
<dbReference type="KEGG" id="mpt:Mpe_A1242"/>
<evidence type="ECO:0000259" key="3">
    <source>
        <dbReference type="Pfam" id="PF13406"/>
    </source>
</evidence>
<dbReference type="AlphaFoldDB" id="A2SF65"/>
<dbReference type="Pfam" id="PF13406">
    <property type="entry name" value="SLT_2"/>
    <property type="match status" value="1"/>
</dbReference>
<keyword evidence="4" id="KW-0378">Hydrolase</keyword>
<keyword evidence="5" id="KW-1185">Reference proteome</keyword>
<evidence type="ECO:0000256" key="1">
    <source>
        <dbReference type="PIRSR" id="PIRSR611757-1"/>
    </source>
</evidence>
<dbReference type="NCBIfam" id="TIGR02282">
    <property type="entry name" value="MltB"/>
    <property type="match status" value="1"/>
</dbReference>
<dbReference type="RefSeq" id="WP_011828841.1">
    <property type="nucleotide sequence ID" value="NC_008825.1"/>
</dbReference>
<dbReference type="FunFam" id="1.10.8.350:FF:000001">
    <property type="entry name" value="Lytic murein transglycosylase B"/>
    <property type="match status" value="1"/>
</dbReference>
<reference evidence="4 5" key="1">
    <citation type="journal article" date="2007" name="J. Bacteriol.">
        <title>Whole-genome analysis of the methyl tert-butyl ether-degrading beta-proteobacterium Methylibium petroleiphilum PM1.</title>
        <authorList>
            <person name="Kane S.R."/>
            <person name="Chakicherla A.Y."/>
            <person name="Chain P.S.G."/>
            <person name="Schmidt R."/>
            <person name="Shin M.W."/>
            <person name="Legler T.C."/>
            <person name="Scow K.M."/>
            <person name="Larimer F.W."/>
            <person name="Lucas S.M."/>
            <person name="Richardson P.M."/>
            <person name="Hristova K.R."/>
        </authorList>
    </citation>
    <scope>NUCLEOTIDE SEQUENCE [LARGE SCALE GENOMIC DNA]</scope>
    <source>
        <strain evidence="5">ATCC BAA-1232 / LMG 22953 / PM1</strain>
    </source>
</reference>
<organism evidence="4 5">
    <name type="scientific">Methylibium petroleiphilum (strain ATCC BAA-1232 / LMG 22953 / PM1)</name>
    <dbReference type="NCBI Taxonomy" id="420662"/>
    <lineage>
        <taxon>Bacteria</taxon>
        <taxon>Pseudomonadati</taxon>
        <taxon>Pseudomonadota</taxon>
        <taxon>Betaproteobacteria</taxon>
        <taxon>Burkholderiales</taxon>
        <taxon>Sphaerotilaceae</taxon>
        <taxon>Methylibium</taxon>
    </lineage>
</organism>
<keyword evidence="4" id="KW-0326">Glycosidase</keyword>
<dbReference type="GO" id="GO:0009253">
    <property type="term" value="P:peptidoglycan catabolic process"/>
    <property type="evidence" value="ECO:0007669"/>
    <property type="project" value="TreeGrafter"/>
</dbReference>
<dbReference type="CDD" id="cd13399">
    <property type="entry name" value="Slt35-like"/>
    <property type="match status" value="1"/>
</dbReference>
<evidence type="ECO:0000313" key="5">
    <source>
        <dbReference type="Proteomes" id="UP000000366"/>
    </source>
</evidence>
<name>A2SF65_METPP</name>
<keyword evidence="2" id="KW-0732">Signal</keyword>
<dbReference type="CAZy" id="GH103">
    <property type="family name" value="Glycoside Hydrolase Family 103"/>
</dbReference>
<dbReference type="EMBL" id="CP000555">
    <property type="protein sequence ID" value="ABM94204.1"/>
    <property type="molecule type" value="Genomic_DNA"/>
</dbReference>
<dbReference type="PANTHER" id="PTHR30163:SF9">
    <property type="entry name" value="MEMBRANE-BOUND LYTIC MUREIN TRANSGLYCOSYLASE B"/>
    <property type="match status" value="1"/>
</dbReference>
<dbReference type="EC" id="3.2.1.-" evidence="4"/>
<feature type="domain" description="Transglycosylase SLT" evidence="3">
    <location>
        <begin position="62"/>
        <end position="356"/>
    </location>
</feature>
<dbReference type="PANTHER" id="PTHR30163">
    <property type="entry name" value="MEMBRANE-BOUND LYTIC MUREIN TRANSGLYCOSYLASE B"/>
    <property type="match status" value="1"/>
</dbReference>
<dbReference type="InterPro" id="IPR031304">
    <property type="entry name" value="SLT_2"/>
</dbReference>
<protein>
    <submittedName>
        <fullName evidence="4">Putative membrane-bound lytic murein transglycosylase B protein</fullName>
        <ecNumber evidence="4">3.2.1.-</ecNumber>
    </submittedName>
</protein>
<dbReference type="InterPro" id="IPR023346">
    <property type="entry name" value="Lysozyme-like_dom_sf"/>
</dbReference>
<dbReference type="SUPFAM" id="SSF53955">
    <property type="entry name" value="Lysozyme-like"/>
    <property type="match status" value="1"/>
</dbReference>
<feature type="signal peptide" evidence="2">
    <location>
        <begin position="1"/>
        <end position="30"/>
    </location>
</feature>
<sequence>MMTKARPLLPALAATLVALGTLCPPTNAEAARTRKKPVALQDDNAPDAVTYGRREDVVALAAGIAERRGLDRAWVEETLAQARFIPGVVRLIQPPPAGTAKNWAAYRARFVEPVRIRAGVAFWRDNERWLREAEARYGVPAAIVVGIVGVETIYAQHMGNFRVLDALATLSFDFPRDARRDRSPFFRDELESFLLLCRQQGSDPLALKGSYAGAIGMPQFMPSSWLKYAVDFDGDGRVDLHASAADVIGSVANYLAEFGWQRGQPTHYAVGAPVDVAERAVLLAPDILPSFSAAQFAEHGAALETAGRQHEGPLALVELQNGNAAPSYVAGTQNFYAITRYNWSSYYALAVIELGQAVATVVEATR</sequence>
<dbReference type="Gene3D" id="1.10.8.350">
    <property type="entry name" value="Bacterial muramidase"/>
    <property type="match status" value="1"/>
</dbReference>
<dbReference type="STRING" id="420662.Mpe_A1242"/>
<evidence type="ECO:0000256" key="2">
    <source>
        <dbReference type="SAM" id="SignalP"/>
    </source>
</evidence>
<dbReference type="InterPro" id="IPR043426">
    <property type="entry name" value="MltB-like"/>
</dbReference>
<dbReference type="Proteomes" id="UP000000366">
    <property type="component" value="Chromosome"/>
</dbReference>
<dbReference type="GO" id="GO:0008933">
    <property type="term" value="F:peptidoglycan lytic transglycosylase activity"/>
    <property type="evidence" value="ECO:0007669"/>
    <property type="project" value="TreeGrafter"/>
</dbReference>
<dbReference type="Gene3D" id="1.10.530.10">
    <property type="match status" value="1"/>
</dbReference>
<accession>A2SF65</accession>
<gene>
    <name evidence="4" type="ordered locus">Mpe_A1242</name>
</gene>
<evidence type="ECO:0000313" key="4">
    <source>
        <dbReference type="EMBL" id="ABM94204.1"/>
    </source>
</evidence>
<dbReference type="eggNOG" id="COG2951">
    <property type="taxonomic scope" value="Bacteria"/>
</dbReference>
<dbReference type="HOGENOM" id="CLU_035402_1_1_4"/>